<dbReference type="GO" id="GO:0003678">
    <property type="term" value="F:DNA helicase activity"/>
    <property type="evidence" value="ECO:0007669"/>
    <property type="project" value="UniProtKB-EC"/>
</dbReference>
<dbReference type="InterPro" id="IPR013986">
    <property type="entry name" value="DExx_box_DNA_helicase_dom_sf"/>
</dbReference>
<protein>
    <recommendedName>
        <fullName evidence="11">ATP-dependent DNA helicase</fullName>
        <ecNumber evidence="11">5.6.2.4</ecNumber>
    </recommendedName>
</protein>
<evidence type="ECO:0000256" key="3">
    <source>
        <dbReference type="ARBA" id="ARBA00022801"/>
    </source>
</evidence>
<evidence type="ECO:0000256" key="5">
    <source>
        <dbReference type="ARBA" id="ARBA00022840"/>
    </source>
</evidence>
<evidence type="ECO:0000256" key="8">
    <source>
        <dbReference type="ARBA" id="ARBA00034617"/>
    </source>
</evidence>
<dbReference type="GO" id="GO:0016787">
    <property type="term" value="F:hydrolase activity"/>
    <property type="evidence" value="ECO:0007669"/>
    <property type="project" value="UniProtKB-KW"/>
</dbReference>
<evidence type="ECO:0000313" key="15">
    <source>
        <dbReference type="EMBL" id="MBE7324887.1"/>
    </source>
</evidence>
<evidence type="ECO:0000256" key="2">
    <source>
        <dbReference type="ARBA" id="ARBA00022741"/>
    </source>
</evidence>
<dbReference type="CDD" id="cd17932">
    <property type="entry name" value="DEXQc_UvrD"/>
    <property type="match status" value="1"/>
</dbReference>
<evidence type="ECO:0000256" key="10">
    <source>
        <dbReference type="PROSITE-ProRule" id="PRU00560"/>
    </source>
</evidence>
<dbReference type="Gene3D" id="1.10.486.10">
    <property type="entry name" value="PCRA, domain 4"/>
    <property type="match status" value="1"/>
</dbReference>
<dbReference type="InterPro" id="IPR000212">
    <property type="entry name" value="DNA_helicase_UvrD/REP"/>
</dbReference>
<proteinExistence type="inferred from homology"/>
<evidence type="ECO:0000259" key="14">
    <source>
        <dbReference type="PROSITE" id="PS51217"/>
    </source>
</evidence>
<evidence type="ECO:0000256" key="6">
    <source>
        <dbReference type="ARBA" id="ARBA00023125"/>
    </source>
</evidence>
<evidence type="ECO:0000256" key="11">
    <source>
        <dbReference type="RuleBase" id="RU364053"/>
    </source>
</evidence>
<dbReference type="Proteomes" id="UP000756387">
    <property type="component" value="Unassembled WGS sequence"/>
</dbReference>
<dbReference type="Pfam" id="PF00580">
    <property type="entry name" value="UvrD-helicase"/>
    <property type="match status" value="1"/>
</dbReference>
<keyword evidence="7" id="KW-0413">Isomerase</keyword>
<keyword evidence="6 11" id="KW-0238">DNA-binding</keyword>
<organism evidence="15 16">
    <name type="scientific">Nocardioides malaquae</name>
    <dbReference type="NCBI Taxonomy" id="2773426"/>
    <lineage>
        <taxon>Bacteria</taxon>
        <taxon>Bacillati</taxon>
        <taxon>Actinomycetota</taxon>
        <taxon>Actinomycetes</taxon>
        <taxon>Propionibacteriales</taxon>
        <taxon>Nocardioidaceae</taxon>
        <taxon>Nocardioides</taxon>
    </lineage>
</organism>
<dbReference type="Gene3D" id="1.10.10.160">
    <property type="match status" value="1"/>
</dbReference>
<dbReference type="InterPro" id="IPR014017">
    <property type="entry name" value="DNA_helicase_UvrD-like_C"/>
</dbReference>
<evidence type="ECO:0000256" key="9">
    <source>
        <dbReference type="ARBA" id="ARBA00048988"/>
    </source>
</evidence>
<comment type="catalytic activity">
    <reaction evidence="9 11">
        <text>ATP + H2O = ADP + phosphate + H(+)</text>
        <dbReference type="Rhea" id="RHEA:13065"/>
        <dbReference type="ChEBI" id="CHEBI:15377"/>
        <dbReference type="ChEBI" id="CHEBI:15378"/>
        <dbReference type="ChEBI" id="CHEBI:30616"/>
        <dbReference type="ChEBI" id="CHEBI:43474"/>
        <dbReference type="ChEBI" id="CHEBI:456216"/>
        <dbReference type="EC" id="5.6.2.4"/>
    </reaction>
</comment>
<dbReference type="NCBIfam" id="TIGR01073">
    <property type="entry name" value="pcrA"/>
    <property type="match status" value="1"/>
</dbReference>
<dbReference type="EMBL" id="JADCSA010000008">
    <property type="protein sequence ID" value="MBE7324887.1"/>
    <property type="molecule type" value="Genomic_DNA"/>
</dbReference>
<sequence length="825" mass="90450">MNSPFTIPGLEHLQPSGGSGSGEAAGGQSRSSAVEGGDEARVERGPRAASREQLLEGLNDPQRAAVVHEGAPLLVVAGAGSGKTRVLTRRIAWLVAERGAHPGSILAITFTNKAAAEMKERVEELVGKRARLMWVSTFHSACVRILRKEADKLGYKASFSIYDAADSKRLMGLVLKELELDPKKYQPNAVLNWISDRKNELVDVDEAAKQASNAFEEAYARAYRTYQRRLSEANAMDFDDLIMATVHLFMAFPDVRETYRRRFRHVLVDEYQDTNHAQYALIHQLCAHDPEDDGSAQRVAPAELMVVGDADQSIYAFRGANIRNILDFEKDFADATSILLEQNYRSTQTILATANQVIGHNKGRKPKRLWTDAGDGDKIVGWVADDEHAEARFVSDEIDRLVDAGARPGDVAVFYRTNAQSRVFEEIFMRTGQPYKVVGGVRFYERKEVRDALAYLRVLVNPADEISLRRILNTPKRGIGDRAEACVSAYAERERITFFEALTKAHLAPGIATRSLKNIQGFVDVMTEVAQMVEADERPDVILETILDRSGYLAELEASDDPQDGTRVENLAELVAVAREFAEDPQAGPSADPTDVEAGTVSPGLGDFLERVALVADSDQIPDADDTAGVVTLMTLHTAKGLEFPIVFLTGLEDGVFPHMRALGDASELEEERRLAYVGITRARQKLYVSRAVVRSAWGAPSHNPASRFIDEFPVDLVDWKRTAQMAPRPRTEYSRGASAPMGAPTAAGRRNFSSAAARLDAVSKATSAREIPSLAPGDRVVHDSFGMGTVVALEGVAEKSVASVDFGSAGVKRLLLRYAPLEKL</sequence>
<dbReference type="Pfam" id="PF21196">
    <property type="entry name" value="PcrA_UvrD_tudor"/>
    <property type="match status" value="1"/>
</dbReference>
<comment type="similarity">
    <text evidence="1 11">Belongs to the helicase family. UvrD subfamily.</text>
</comment>
<dbReference type="PROSITE" id="PS51217">
    <property type="entry name" value="UVRD_HELICASE_CTER"/>
    <property type="match status" value="1"/>
</dbReference>
<dbReference type="CDD" id="cd18807">
    <property type="entry name" value="SF1_C_UvrD"/>
    <property type="match status" value="1"/>
</dbReference>
<evidence type="ECO:0000256" key="12">
    <source>
        <dbReference type="SAM" id="MobiDB-lite"/>
    </source>
</evidence>
<name>A0ABR9RUM1_9ACTN</name>
<keyword evidence="4 10" id="KW-0347">Helicase</keyword>
<dbReference type="Pfam" id="PF13361">
    <property type="entry name" value="UvrD_C"/>
    <property type="match status" value="1"/>
</dbReference>
<dbReference type="SUPFAM" id="SSF52540">
    <property type="entry name" value="P-loop containing nucleoside triphosphate hydrolases"/>
    <property type="match status" value="1"/>
</dbReference>
<dbReference type="EC" id="5.6.2.4" evidence="11"/>
<feature type="binding site" evidence="10">
    <location>
        <begin position="77"/>
        <end position="84"/>
    </location>
    <ligand>
        <name>ATP</name>
        <dbReference type="ChEBI" id="CHEBI:30616"/>
    </ligand>
</feature>
<evidence type="ECO:0000256" key="4">
    <source>
        <dbReference type="ARBA" id="ARBA00022806"/>
    </source>
</evidence>
<keyword evidence="3 10" id="KW-0378">Hydrolase</keyword>
<comment type="caution">
    <text evidence="15">The sequence shown here is derived from an EMBL/GenBank/DDBJ whole genome shotgun (WGS) entry which is preliminary data.</text>
</comment>
<feature type="region of interest" description="Disordered" evidence="12">
    <location>
        <begin position="728"/>
        <end position="747"/>
    </location>
</feature>
<dbReference type="RefSeq" id="WP_193638228.1">
    <property type="nucleotide sequence ID" value="NZ_JADCSA010000008.1"/>
</dbReference>
<feature type="domain" description="UvrD-like helicase C-terminal" evidence="14">
    <location>
        <begin position="348"/>
        <end position="641"/>
    </location>
</feature>
<dbReference type="PANTHER" id="PTHR11070:SF2">
    <property type="entry name" value="ATP-DEPENDENT DNA HELICASE SRS2"/>
    <property type="match status" value="1"/>
</dbReference>
<comment type="catalytic activity">
    <reaction evidence="8">
        <text>Couples ATP hydrolysis with the unwinding of duplex DNA by translocating in the 3'-5' direction.</text>
        <dbReference type="EC" id="5.6.2.4"/>
    </reaction>
</comment>
<evidence type="ECO:0000256" key="1">
    <source>
        <dbReference type="ARBA" id="ARBA00009922"/>
    </source>
</evidence>
<dbReference type="PROSITE" id="PS51198">
    <property type="entry name" value="UVRD_HELICASE_ATP_BIND"/>
    <property type="match status" value="1"/>
</dbReference>
<feature type="domain" description="UvrD-like helicase ATP-binding" evidence="13">
    <location>
        <begin position="56"/>
        <end position="347"/>
    </location>
</feature>
<dbReference type="InterPro" id="IPR014016">
    <property type="entry name" value="UvrD-like_ATP-bd"/>
</dbReference>
<feature type="region of interest" description="Disordered" evidence="12">
    <location>
        <begin position="1"/>
        <end position="47"/>
    </location>
</feature>
<dbReference type="InterPro" id="IPR027417">
    <property type="entry name" value="P-loop_NTPase"/>
</dbReference>
<evidence type="ECO:0000259" key="13">
    <source>
        <dbReference type="PROSITE" id="PS51198"/>
    </source>
</evidence>
<dbReference type="PANTHER" id="PTHR11070">
    <property type="entry name" value="UVRD / RECB / PCRA DNA HELICASE FAMILY MEMBER"/>
    <property type="match status" value="1"/>
</dbReference>
<dbReference type="InterPro" id="IPR005751">
    <property type="entry name" value="ATP-dep_DNA_helicase_PcrA"/>
</dbReference>
<reference evidence="15 16" key="1">
    <citation type="submission" date="2020-10" db="EMBL/GenBank/DDBJ databases">
        <title>Nocardioides sp. isolated from sludge.</title>
        <authorList>
            <person name="Zhang X."/>
        </authorList>
    </citation>
    <scope>NUCLEOTIDE SEQUENCE [LARGE SCALE GENOMIC DNA]</scope>
    <source>
        <strain evidence="15 16">Y6</strain>
    </source>
</reference>
<feature type="compositionally biased region" description="Basic and acidic residues" evidence="12">
    <location>
        <begin position="38"/>
        <end position="47"/>
    </location>
</feature>
<gene>
    <name evidence="15" type="primary">pcrA</name>
    <name evidence="15" type="ORF">IEQ44_09485</name>
</gene>
<keyword evidence="2 10" id="KW-0547">Nucleotide-binding</keyword>
<accession>A0ABR9RUM1</accession>
<keyword evidence="16" id="KW-1185">Reference proteome</keyword>
<evidence type="ECO:0000313" key="16">
    <source>
        <dbReference type="Proteomes" id="UP000756387"/>
    </source>
</evidence>
<evidence type="ECO:0000256" key="7">
    <source>
        <dbReference type="ARBA" id="ARBA00023235"/>
    </source>
</evidence>
<keyword evidence="5 10" id="KW-0067">ATP-binding</keyword>
<dbReference type="Gene3D" id="3.40.50.300">
    <property type="entry name" value="P-loop containing nucleotide triphosphate hydrolases"/>
    <property type="match status" value="2"/>
</dbReference>